<proteinExistence type="inferred from homology"/>
<comment type="similarity">
    <text evidence="7">Belongs to the binding-protein-dependent transport system permease family. OppBC subfamily.</text>
</comment>
<feature type="transmembrane region" description="Helical" evidence="8">
    <location>
        <begin position="70"/>
        <end position="93"/>
    </location>
</feature>
<dbReference type="GO" id="GO:0055085">
    <property type="term" value="P:transmembrane transport"/>
    <property type="evidence" value="ECO:0007669"/>
    <property type="project" value="InterPro"/>
</dbReference>
<feature type="transmembrane region" description="Helical" evidence="8">
    <location>
        <begin position="105"/>
        <end position="126"/>
    </location>
</feature>
<accession>A0A923RLU9</accession>
<evidence type="ECO:0000256" key="6">
    <source>
        <dbReference type="ARBA" id="ARBA00023136"/>
    </source>
</evidence>
<dbReference type="InterPro" id="IPR035906">
    <property type="entry name" value="MetI-like_sf"/>
</dbReference>
<gene>
    <name evidence="10" type="ORF">H8S44_07465</name>
</gene>
<dbReference type="CDD" id="cd06261">
    <property type="entry name" value="TM_PBP2"/>
    <property type="match status" value="1"/>
</dbReference>
<evidence type="ECO:0000256" key="1">
    <source>
        <dbReference type="ARBA" id="ARBA00004651"/>
    </source>
</evidence>
<dbReference type="PANTHER" id="PTHR43386">
    <property type="entry name" value="OLIGOPEPTIDE TRANSPORT SYSTEM PERMEASE PROTEIN APPC"/>
    <property type="match status" value="1"/>
</dbReference>
<feature type="transmembrane region" description="Helical" evidence="8">
    <location>
        <begin position="233"/>
        <end position="253"/>
    </location>
</feature>
<dbReference type="EMBL" id="JACOOR010000004">
    <property type="protein sequence ID" value="MBC5659604.1"/>
    <property type="molecule type" value="Genomic_DNA"/>
</dbReference>
<sequence length="270" mass="29251">MKKKKALIMLSILFIFLILTVVGRRFAPHDPYQSSLMDANRAPCAEYPLGTDNLGRCVLSRILEGATVSVYSALGVVAVVFSVGTLIGIVAGYGGGWLDQLLMKITVVFQAFPSFILAVAIAGMLGPGLKNAMLSLVVMYWTTYARLARSLVLQLKNETYIQAARICGAKKRQILFRHILPGILSPMLLTAVLDISNVILSMAGLSFLGLGVQAPMAEWGLMISNGKAFLQTAPWLILFPSLALFLTVILFNVTGDSLRDALNERGETDV</sequence>
<keyword evidence="2 8" id="KW-0813">Transport</keyword>
<dbReference type="Pfam" id="PF00528">
    <property type="entry name" value="BPD_transp_1"/>
    <property type="match status" value="1"/>
</dbReference>
<dbReference type="Gene3D" id="1.10.3720.10">
    <property type="entry name" value="MetI-like"/>
    <property type="match status" value="1"/>
</dbReference>
<keyword evidence="3" id="KW-1003">Cell membrane</keyword>
<dbReference type="InterPro" id="IPR053385">
    <property type="entry name" value="ABC_transport_permease"/>
</dbReference>
<evidence type="ECO:0000256" key="3">
    <source>
        <dbReference type="ARBA" id="ARBA00022475"/>
    </source>
</evidence>
<dbReference type="Proteomes" id="UP000649345">
    <property type="component" value="Unassembled WGS sequence"/>
</dbReference>
<dbReference type="SUPFAM" id="SSF161098">
    <property type="entry name" value="MetI-like"/>
    <property type="match status" value="1"/>
</dbReference>
<dbReference type="PROSITE" id="PS50928">
    <property type="entry name" value="ABC_TM1"/>
    <property type="match status" value="1"/>
</dbReference>
<evidence type="ECO:0000256" key="2">
    <source>
        <dbReference type="ARBA" id="ARBA00022448"/>
    </source>
</evidence>
<keyword evidence="6 8" id="KW-0472">Membrane</keyword>
<keyword evidence="5 8" id="KW-1133">Transmembrane helix</keyword>
<evidence type="ECO:0000256" key="5">
    <source>
        <dbReference type="ARBA" id="ARBA00022989"/>
    </source>
</evidence>
<keyword evidence="4 8" id="KW-0812">Transmembrane</keyword>
<keyword evidence="11" id="KW-1185">Reference proteome</keyword>
<feature type="domain" description="ABC transmembrane type-1" evidence="9">
    <location>
        <begin position="70"/>
        <end position="255"/>
    </location>
</feature>
<dbReference type="InterPro" id="IPR000515">
    <property type="entry name" value="MetI-like"/>
</dbReference>
<reference evidence="10" key="1">
    <citation type="submission" date="2020-08" db="EMBL/GenBank/DDBJ databases">
        <title>Genome public.</title>
        <authorList>
            <person name="Liu C."/>
            <person name="Sun Q."/>
        </authorList>
    </citation>
    <scope>NUCLEOTIDE SEQUENCE</scope>
    <source>
        <strain evidence="10">NSJ-68</strain>
    </source>
</reference>
<evidence type="ECO:0000313" key="11">
    <source>
        <dbReference type="Proteomes" id="UP000649345"/>
    </source>
</evidence>
<feature type="transmembrane region" description="Helical" evidence="8">
    <location>
        <begin position="132"/>
        <end position="153"/>
    </location>
</feature>
<evidence type="ECO:0000256" key="8">
    <source>
        <dbReference type="RuleBase" id="RU363032"/>
    </source>
</evidence>
<dbReference type="NCBIfam" id="NF045474">
    <property type="entry name" value="Opp2C"/>
    <property type="match status" value="1"/>
</dbReference>
<dbReference type="RefSeq" id="WP_186871920.1">
    <property type="nucleotide sequence ID" value="NZ_JACOOR010000004.1"/>
</dbReference>
<evidence type="ECO:0000256" key="7">
    <source>
        <dbReference type="ARBA" id="ARBA00024202"/>
    </source>
</evidence>
<feature type="transmembrane region" description="Helical" evidence="8">
    <location>
        <begin position="174"/>
        <end position="193"/>
    </location>
</feature>
<evidence type="ECO:0000259" key="9">
    <source>
        <dbReference type="PROSITE" id="PS50928"/>
    </source>
</evidence>
<dbReference type="GO" id="GO:0005886">
    <property type="term" value="C:plasma membrane"/>
    <property type="evidence" value="ECO:0007669"/>
    <property type="project" value="UniProtKB-SubCell"/>
</dbReference>
<evidence type="ECO:0000256" key="4">
    <source>
        <dbReference type="ARBA" id="ARBA00022692"/>
    </source>
</evidence>
<dbReference type="AlphaFoldDB" id="A0A923RLU9"/>
<comment type="subcellular location">
    <subcellularLocation>
        <location evidence="1 8">Cell membrane</location>
        <topology evidence="1 8">Multi-pass membrane protein</topology>
    </subcellularLocation>
</comment>
<feature type="transmembrane region" description="Helical" evidence="8">
    <location>
        <begin position="199"/>
        <end position="221"/>
    </location>
</feature>
<protein>
    <submittedName>
        <fullName evidence="10">ABC transporter permease</fullName>
    </submittedName>
</protein>
<dbReference type="InterPro" id="IPR050366">
    <property type="entry name" value="BP-dependent_transpt_permease"/>
</dbReference>
<evidence type="ECO:0000313" key="10">
    <source>
        <dbReference type="EMBL" id="MBC5659604.1"/>
    </source>
</evidence>
<dbReference type="PANTHER" id="PTHR43386:SF1">
    <property type="entry name" value="D,D-DIPEPTIDE TRANSPORT SYSTEM PERMEASE PROTEIN DDPC-RELATED"/>
    <property type="match status" value="1"/>
</dbReference>
<organism evidence="10 11">
    <name type="scientific">Anaerosacchariphilus hominis</name>
    <dbReference type="NCBI Taxonomy" id="2763017"/>
    <lineage>
        <taxon>Bacteria</taxon>
        <taxon>Bacillati</taxon>
        <taxon>Bacillota</taxon>
        <taxon>Clostridia</taxon>
        <taxon>Lachnospirales</taxon>
        <taxon>Lachnospiraceae</taxon>
        <taxon>Anaerosacchariphilus</taxon>
    </lineage>
</organism>
<name>A0A923RLU9_9FIRM</name>
<comment type="caution">
    <text evidence="10">The sequence shown here is derived from an EMBL/GenBank/DDBJ whole genome shotgun (WGS) entry which is preliminary data.</text>
</comment>